<keyword evidence="2" id="KW-1185">Reference proteome</keyword>
<proteinExistence type="predicted"/>
<organism evidence="1 2">
    <name type="scientific">Frondihabitans sucicola</name>
    <dbReference type="NCBI Taxonomy" id="1268041"/>
    <lineage>
        <taxon>Bacteria</taxon>
        <taxon>Bacillati</taxon>
        <taxon>Actinomycetota</taxon>
        <taxon>Actinomycetes</taxon>
        <taxon>Micrococcales</taxon>
        <taxon>Microbacteriaceae</taxon>
        <taxon>Frondihabitans</taxon>
    </lineage>
</organism>
<dbReference type="RefSeq" id="WP_286347015.1">
    <property type="nucleotide sequence ID" value="NZ_AP027733.1"/>
</dbReference>
<gene>
    <name evidence="1" type="ORF">GCM10025867_49730</name>
</gene>
<evidence type="ECO:0008006" key="3">
    <source>
        <dbReference type="Google" id="ProtNLM"/>
    </source>
</evidence>
<accession>A0ABM8GW79</accession>
<geneLocation type="plasmid" evidence="1 2">
    <name>pNBRC108728a</name>
</geneLocation>
<reference evidence="2" key="1">
    <citation type="journal article" date="2019" name="Int. J. Syst. Evol. Microbiol.">
        <title>The Global Catalogue of Microorganisms (GCM) 10K type strain sequencing project: providing services to taxonomists for standard genome sequencing and annotation.</title>
        <authorList>
            <consortium name="The Broad Institute Genomics Platform"/>
            <consortium name="The Broad Institute Genome Sequencing Center for Infectious Disease"/>
            <person name="Wu L."/>
            <person name="Ma J."/>
        </authorList>
    </citation>
    <scope>NUCLEOTIDE SEQUENCE [LARGE SCALE GENOMIC DNA]</scope>
    <source>
        <strain evidence="2">NBRC 108728</strain>
    </source>
</reference>
<evidence type="ECO:0000313" key="2">
    <source>
        <dbReference type="Proteomes" id="UP001321486"/>
    </source>
</evidence>
<sequence>MDITNPLAAETDSDALRSAERVYGQCSLRLVTSRVWSIRQGSVGISATEIIRIDTHPQTKPRATLKTTLDAGRVGGGQITVEVWGSIGWMPVHSQLIDIDRWTPELQAVDVEDFSDLPESLRDYLSMQMGRVTLEAVGFFI</sequence>
<protein>
    <recommendedName>
        <fullName evidence="3">ASCH domain-containing protein</fullName>
    </recommendedName>
</protein>
<evidence type="ECO:0000313" key="1">
    <source>
        <dbReference type="EMBL" id="BDZ52732.1"/>
    </source>
</evidence>
<name>A0ABM8GW79_9MICO</name>
<dbReference type="Proteomes" id="UP001321486">
    <property type="component" value="Plasmid pNBRC108728a"/>
</dbReference>
<keyword evidence="1" id="KW-0614">Plasmid</keyword>
<dbReference type="EMBL" id="AP027733">
    <property type="protein sequence ID" value="BDZ52732.1"/>
    <property type="molecule type" value="Genomic_DNA"/>
</dbReference>